<evidence type="ECO:0000256" key="1">
    <source>
        <dbReference type="ARBA" id="ARBA00010641"/>
    </source>
</evidence>
<feature type="domain" description="RNA polymerase sigma factor 70 region 4 type 2" evidence="7">
    <location>
        <begin position="142"/>
        <end position="193"/>
    </location>
</feature>
<dbReference type="AlphaFoldDB" id="A0A0K6IMS1"/>
<feature type="domain" description="RNA polymerase sigma-70 region 2" evidence="6">
    <location>
        <begin position="23"/>
        <end position="89"/>
    </location>
</feature>
<keyword evidence="5" id="KW-0804">Transcription</keyword>
<organism evidence="8 9">
    <name type="scientific">Marinomonas fungiae</name>
    <dbReference type="NCBI Taxonomy" id="1137284"/>
    <lineage>
        <taxon>Bacteria</taxon>
        <taxon>Pseudomonadati</taxon>
        <taxon>Pseudomonadota</taxon>
        <taxon>Gammaproteobacteria</taxon>
        <taxon>Oceanospirillales</taxon>
        <taxon>Oceanospirillaceae</taxon>
        <taxon>Marinomonas</taxon>
    </lineage>
</organism>
<dbReference type="GO" id="GO:0003677">
    <property type="term" value="F:DNA binding"/>
    <property type="evidence" value="ECO:0007669"/>
    <property type="project" value="UniProtKB-KW"/>
</dbReference>
<dbReference type="NCBIfam" id="TIGR02943">
    <property type="entry name" value="Sig70_famx1"/>
    <property type="match status" value="1"/>
</dbReference>
<evidence type="ECO:0000256" key="4">
    <source>
        <dbReference type="ARBA" id="ARBA00023125"/>
    </source>
</evidence>
<dbReference type="GO" id="GO:0006352">
    <property type="term" value="P:DNA-templated transcription initiation"/>
    <property type="evidence" value="ECO:0007669"/>
    <property type="project" value="InterPro"/>
</dbReference>
<comment type="similarity">
    <text evidence="1">Belongs to the sigma-70 factor family. ECF subfamily.</text>
</comment>
<dbReference type="InterPro" id="IPR013325">
    <property type="entry name" value="RNA_pol_sigma_r2"/>
</dbReference>
<evidence type="ECO:0000313" key="9">
    <source>
        <dbReference type="Proteomes" id="UP000182769"/>
    </source>
</evidence>
<dbReference type="OrthoDB" id="9782108at2"/>
<dbReference type="Pfam" id="PF08281">
    <property type="entry name" value="Sigma70_r4_2"/>
    <property type="match status" value="1"/>
</dbReference>
<gene>
    <name evidence="8" type="ORF">Ga0061065_107151</name>
</gene>
<proteinExistence type="inferred from homology"/>
<dbReference type="PANTHER" id="PTHR43133">
    <property type="entry name" value="RNA POLYMERASE ECF-TYPE SIGMA FACTO"/>
    <property type="match status" value="1"/>
</dbReference>
<dbReference type="InterPro" id="IPR014289">
    <property type="entry name" value="RNA_pol_sigma-24-rel"/>
</dbReference>
<keyword evidence="4" id="KW-0238">DNA-binding</keyword>
<evidence type="ECO:0000259" key="7">
    <source>
        <dbReference type="Pfam" id="PF08281"/>
    </source>
</evidence>
<dbReference type="RefSeq" id="WP_055463518.1">
    <property type="nucleotide sequence ID" value="NZ_CYHG01000007.1"/>
</dbReference>
<dbReference type="InterPro" id="IPR014284">
    <property type="entry name" value="RNA_pol_sigma-70_dom"/>
</dbReference>
<evidence type="ECO:0000256" key="3">
    <source>
        <dbReference type="ARBA" id="ARBA00023082"/>
    </source>
</evidence>
<reference evidence="9" key="1">
    <citation type="submission" date="2015-08" db="EMBL/GenBank/DDBJ databases">
        <authorList>
            <person name="Varghese N."/>
        </authorList>
    </citation>
    <scope>NUCLEOTIDE SEQUENCE [LARGE SCALE GENOMIC DNA]</scope>
    <source>
        <strain evidence="9">JCM 18476</strain>
    </source>
</reference>
<keyword evidence="9" id="KW-1185">Reference proteome</keyword>
<name>A0A0K6IMS1_9GAMM</name>
<dbReference type="InterPro" id="IPR039425">
    <property type="entry name" value="RNA_pol_sigma-70-like"/>
</dbReference>
<dbReference type="NCBIfam" id="NF009196">
    <property type="entry name" value="PRK12544.1"/>
    <property type="match status" value="1"/>
</dbReference>
<dbReference type="InterPro" id="IPR013324">
    <property type="entry name" value="RNA_pol_sigma_r3/r4-like"/>
</dbReference>
<dbReference type="InterPro" id="IPR007627">
    <property type="entry name" value="RNA_pol_sigma70_r2"/>
</dbReference>
<dbReference type="STRING" id="1137284.GCA_001418205_02447"/>
<protein>
    <submittedName>
        <fullName evidence="8">RNA polymerase sigma-70 factor, TIGR02943 family</fullName>
    </submittedName>
</protein>
<evidence type="ECO:0000256" key="2">
    <source>
        <dbReference type="ARBA" id="ARBA00023015"/>
    </source>
</evidence>
<dbReference type="EMBL" id="CYHG01000007">
    <property type="protein sequence ID" value="CUB04577.1"/>
    <property type="molecule type" value="Genomic_DNA"/>
</dbReference>
<evidence type="ECO:0000259" key="6">
    <source>
        <dbReference type="Pfam" id="PF04542"/>
    </source>
</evidence>
<dbReference type="Gene3D" id="1.10.1740.10">
    <property type="match status" value="1"/>
</dbReference>
<dbReference type="Proteomes" id="UP000182769">
    <property type="component" value="Unassembled WGS sequence"/>
</dbReference>
<keyword evidence="3" id="KW-0731">Sigma factor</keyword>
<dbReference type="GO" id="GO:0016987">
    <property type="term" value="F:sigma factor activity"/>
    <property type="evidence" value="ECO:0007669"/>
    <property type="project" value="UniProtKB-KW"/>
</dbReference>
<dbReference type="PANTHER" id="PTHR43133:SF8">
    <property type="entry name" value="RNA POLYMERASE SIGMA FACTOR HI_1459-RELATED"/>
    <property type="match status" value="1"/>
</dbReference>
<accession>A0A0K6IMS1</accession>
<dbReference type="SUPFAM" id="SSF88659">
    <property type="entry name" value="Sigma3 and sigma4 domains of RNA polymerase sigma factors"/>
    <property type="match status" value="1"/>
</dbReference>
<evidence type="ECO:0000313" key="8">
    <source>
        <dbReference type="EMBL" id="CUB04577.1"/>
    </source>
</evidence>
<dbReference type="SUPFAM" id="SSF88946">
    <property type="entry name" value="Sigma2 domain of RNA polymerase sigma factors"/>
    <property type="match status" value="1"/>
</dbReference>
<dbReference type="InterPro" id="IPR036388">
    <property type="entry name" value="WH-like_DNA-bd_sf"/>
</dbReference>
<dbReference type="NCBIfam" id="TIGR02937">
    <property type="entry name" value="sigma70-ECF"/>
    <property type="match status" value="1"/>
</dbReference>
<dbReference type="Pfam" id="PF04542">
    <property type="entry name" value="Sigma70_r2"/>
    <property type="match status" value="1"/>
</dbReference>
<dbReference type="InterPro" id="IPR013249">
    <property type="entry name" value="RNA_pol_sigma70_r4_t2"/>
</dbReference>
<sequence>MTQALSRSTEHLPGQLFHDTVFMEDLRRQMLKFAMLQVRNEVIAEDAVQDAMLSAYQNIERFNRQAALKTWVFAILKNKLIDILRKEKRYTSASILEEGASRNDEALLDELFTEKGHWQKEQRPQKWDEPDHDLESHHFWRIFDTCLDALPAKYSRLFMMREFLELDSNEICDNEEVSVSNLNTTLFRARLRLRECLEDNWFEREKAT</sequence>
<evidence type="ECO:0000256" key="5">
    <source>
        <dbReference type="ARBA" id="ARBA00023163"/>
    </source>
</evidence>
<keyword evidence="2" id="KW-0805">Transcription regulation</keyword>
<dbReference type="Gene3D" id="1.10.10.10">
    <property type="entry name" value="Winged helix-like DNA-binding domain superfamily/Winged helix DNA-binding domain"/>
    <property type="match status" value="1"/>
</dbReference>